<accession>A0ABU6ZXD2</accession>
<gene>
    <name evidence="2" type="ORF">PIB30_105520</name>
</gene>
<protein>
    <submittedName>
        <fullName evidence="2">Uncharacterized protein</fullName>
    </submittedName>
</protein>
<name>A0ABU6ZXD2_9FABA</name>
<feature type="region of interest" description="Disordered" evidence="1">
    <location>
        <begin position="148"/>
        <end position="181"/>
    </location>
</feature>
<proteinExistence type="predicted"/>
<evidence type="ECO:0000313" key="3">
    <source>
        <dbReference type="Proteomes" id="UP001341840"/>
    </source>
</evidence>
<sequence length="197" mass="22181">MGTGVIFYEEIAEDIVQTWDQFDTLFAERLHFLFDPDRPYDLPISAIRPDRGISHPSPPRHPPVPPPFGPPSSHYSLGPDYVEVPMIPPRSCYTPVHDPPVELVPVKVEPRSPPPAPVDTGVIREPYDPLYDLAGFIHEYYRRPPEAVPAQMEADPVEDPMDTDTGEDEDPEKAEQSEVLVDMHKIQILKRGGELSI</sequence>
<evidence type="ECO:0000313" key="2">
    <source>
        <dbReference type="EMBL" id="MED6226611.1"/>
    </source>
</evidence>
<dbReference type="Proteomes" id="UP001341840">
    <property type="component" value="Unassembled WGS sequence"/>
</dbReference>
<dbReference type="EMBL" id="JASCZI010275760">
    <property type="protein sequence ID" value="MED6226611.1"/>
    <property type="molecule type" value="Genomic_DNA"/>
</dbReference>
<evidence type="ECO:0000256" key="1">
    <source>
        <dbReference type="SAM" id="MobiDB-lite"/>
    </source>
</evidence>
<feature type="compositionally biased region" description="Pro residues" evidence="1">
    <location>
        <begin position="56"/>
        <end position="70"/>
    </location>
</feature>
<feature type="region of interest" description="Disordered" evidence="1">
    <location>
        <begin position="46"/>
        <end position="70"/>
    </location>
</feature>
<keyword evidence="3" id="KW-1185">Reference proteome</keyword>
<organism evidence="2 3">
    <name type="scientific">Stylosanthes scabra</name>
    <dbReference type="NCBI Taxonomy" id="79078"/>
    <lineage>
        <taxon>Eukaryota</taxon>
        <taxon>Viridiplantae</taxon>
        <taxon>Streptophyta</taxon>
        <taxon>Embryophyta</taxon>
        <taxon>Tracheophyta</taxon>
        <taxon>Spermatophyta</taxon>
        <taxon>Magnoliopsida</taxon>
        <taxon>eudicotyledons</taxon>
        <taxon>Gunneridae</taxon>
        <taxon>Pentapetalae</taxon>
        <taxon>rosids</taxon>
        <taxon>fabids</taxon>
        <taxon>Fabales</taxon>
        <taxon>Fabaceae</taxon>
        <taxon>Papilionoideae</taxon>
        <taxon>50 kb inversion clade</taxon>
        <taxon>dalbergioids sensu lato</taxon>
        <taxon>Dalbergieae</taxon>
        <taxon>Pterocarpus clade</taxon>
        <taxon>Stylosanthes</taxon>
    </lineage>
</organism>
<reference evidence="2 3" key="1">
    <citation type="journal article" date="2023" name="Plants (Basel)">
        <title>Bridging the Gap: Combining Genomics and Transcriptomics Approaches to Understand Stylosanthes scabra, an Orphan Legume from the Brazilian Caatinga.</title>
        <authorList>
            <person name="Ferreira-Neto J.R.C."/>
            <person name="da Silva M.D."/>
            <person name="Binneck E."/>
            <person name="de Melo N.F."/>
            <person name="da Silva R.H."/>
            <person name="de Melo A.L.T.M."/>
            <person name="Pandolfi V."/>
            <person name="Bustamante F.O."/>
            <person name="Brasileiro-Vidal A.C."/>
            <person name="Benko-Iseppon A.M."/>
        </authorList>
    </citation>
    <scope>NUCLEOTIDE SEQUENCE [LARGE SCALE GENOMIC DNA]</scope>
    <source>
        <tissue evidence="2">Leaves</tissue>
    </source>
</reference>
<comment type="caution">
    <text evidence="2">The sequence shown here is derived from an EMBL/GenBank/DDBJ whole genome shotgun (WGS) entry which is preliminary data.</text>
</comment>
<feature type="compositionally biased region" description="Acidic residues" evidence="1">
    <location>
        <begin position="155"/>
        <end position="172"/>
    </location>
</feature>